<comment type="similarity">
    <text evidence="1">Belongs to the azoreductase type 2 family.</text>
</comment>
<dbReference type="EC" id="1.7.1.6" evidence="3"/>
<dbReference type="InterPro" id="IPR005025">
    <property type="entry name" value="FMN_Rdtase-like_dom"/>
</dbReference>
<feature type="domain" description="NADPH-dependent FMN reductase-like" evidence="2">
    <location>
        <begin position="1"/>
        <end position="136"/>
    </location>
</feature>
<dbReference type="Pfam" id="PF03358">
    <property type="entry name" value="FMN_red"/>
    <property type="match status" value="1"/>
</dbReference>
<evidence type="ECO:0000313" key="3">
    <source>
        <dbReference type="EMBL" id="MBM7620898.1"/>
    </source>
</evidence>
<dbReference type="GO" id="GO:0050446">
    <property type="term" value="F:azobenzene reductase (NADP+) activity"/>
    <property type="evidence" value="ECO:0007669"/>
    <property type="project" value="UniProtKB-EC"/>
</dbReference>
<accession>A0ABS2P1U1</accession>
<organism evidence="3 4">
    <name type="scientific">Sutcliffiella tianshenii</name>
    <dbReference type="NCBI Taxonomy" id="1463404"/>
    <lineage>
        <taxon>Bacteria</taxon>
        <taxon>Bacillati</taxon>
        <taxon>Bacillota</taxon>
        <taxon>Bacilli</taxon>
        <taxon>Bacillales</taxon>
        <taxon>Bacillaceae</taxon>
        <taxon>Sutcliffiella</taxon>
    </lineage>
</organism>
<protein>
    <submittedName>
        <fullName evidence="3">Azobenzene reductase</fullName>
        <ecNumber evidence="3">1.7.1.6</ecNumber>
    </submittedName>
</protein>
<keyword evidence="3" id="KW-0560">Oxidoreductase</keyword>
<dbReference type="RefSeq" id="WP_204417115.1">
    <property type="nucleotide sequence ID" value="NZ_JAFBED010000005.1"/>
</dbReference>
<dbReference type="PANTHER" id="PTHR30543:SF21">
    <property type="entry name" value="NAD(P)H-DEPENDENT FMN REDUCTASE LOT6"/>
    <property type="match status" value="1"/>
</dbReference>
<proteinExistence type="inferred from homology"/>
<sequence length="179" mass="19637">MNIVIINGSPRKSGRTGIAARYIQRTFNTDLIDLSEGDIPLYNGEAYQAELENVVALRKKVKEADAVLLLSPEYHSSMSGALKNAMDFLGSEQFHQKPVGLLAVAGGGKGGINALNSMRTVGRGVYANVIPKQLVLDPHCFDYENDAVNEESAKLVEALYNELVMYAEMRKYLLAKEEA</sequence>
<gene>
    <name evidence="3" type="ORF">JOC95_002753</name>
</gene>
<name>A0ABS2P1U1_9BACI</name>
<dbReference type="EMBL" id="JAFBED010000005">
    <property type="protein sequence ID" value="MBM7620898.1"/>
    <property type="molecule type" value="Genomic_DNA"/>
</dbReference>
<dbReference type="Proteomes" id="UP000737402">
    <property type="component" value="Unassembled WGS sequence"/>
</dbReference>
<dbReference type="SUPFAM" id="SSF52218">
    <property type="entry name" value="Flavoproteins"/>
    <property type="match status" value="1"/>
</dbReference>
<dbReference type="Gene3D" id="3.40.50.360">
    <property type="match status" value="1"/>
</dbReference>
<evidence type="ECO:0000259" key="2">
    <source>
        <dbReference type="Pfam" id="PF03358"/>
    </source>
</evidence>
<keyword evidence="4" id="KW-1185">Reference proteome</keyword>
<comment type="caution">
    <text evidence="3">The sequence shown here is derived from an EMBL/GenBank/DDBJ whole genome shotgun (WGS) entry which is preliminary data.</text>
</comment>
<reference evidence="3 4" key="1">
    <citation type="submission" date="2021-01" db="EMBL/GenBank/DDBJ databases">
        <title>Genomic Encyclopedia of Type Strains, Phase IV (KMG-IV): sequencing the most valuable type-strain genomes for metagenomic binning, comparative biology and taxonomic classification.</title>
        <authorList>
            <person name="Goeker M."/>
        </authorList>
    </citation>
    <scope>NUCLEOTIDE SEQUENCE [LARGE SCALE GENOMIC DNA]</scope>
    <source>
        <strain evidence="3 4">DSM 25879</strain>
    </source>
</reference>
<evidence type="ECO:0000256" key="1">
    <source>
        <dbReference type="ARBA" id="ARBA00009428"/>
    </source>
</evidence>
<dbReference type="PANTHER" id="PTHR30543">
    <property type="entry name" value="CHROMATE REDUCTASE"/>
    <property type="match status" value="1"/>
</dbReference>
<evidence type="ECO:0000313" key="4">
    <source>
        <dbReference type="Proteomes" id="UP000737402"/>
    </source>
</evidence>
<dbReference type="InterPro" id="IPR029039">
    <property type="entry name" value="Flavoprotein-like_sf"/>
</dbReference>
<dbReference type="InterPro" id="IPR050712">
    <property type="entry name" value="NAD(P)H-dep_reductase"/>
</dbReference>